<keyword evidence="2 5" id="KW-0812">Transmembrane</keyword>
<dbReference type="PROSITE" id="PS00216">
    <property type="entry name" value="SUGAR_TRANSPORT_1"/>
    <property type="match status" value="1"/>
</dbReference>
<dbReference type="STRING" id="1267564.SAMN05192561_101707"/>
<protein>
    <submittedName>
        <fullName evidence="7">Na+/melibiose symporter</fullName>
    </submittedName>
</protein>
<feature type="transmembrane region" description="Helical" evidence="5">
    <location>
        <begin position="60"/>
        <end position="83"/>
    </location>
</feature>
<evidence type="ECO:0000256" key="2">
    <source>
        <dbReference type="ARBA" id="ARBA00022692"/>
    </source>
</evidence>
<dbReference type="PANTHER" id="PTHR23518:SF2">
    <property type="entry name" value="MAJOR FACILITATOR SUPERFAMILY TRANSPORTER"/>
    <property type="match status" value="1"/>
</dbReference>
<dbReference type="InterPro" id="IPR036259">
    <property type="entry name" value="MFS_trans_sf"/>
</dbReference>
<dbReference type="GO" id="GO:0016020">
    <property type="term" value="C:membrane"/>
    <property type="evidence" value="ECO:0007669"/>
    <property type="project" value="UniProtKB-SubCell"/>
</dbReference>
<dbReference type="InterPro" id="IPR005829">
    <property type="entry name" value="Sugar_transporter_CS"/>
</dbReference>
<gene>
    <name evidence="7" type="ORF">SAMN05192561_101707</name>
</gene>
<evidence type="ECO:0000313" key="8">
    <source>
        <dbReference type="Proteomes" id="UP000199215"/>
    </source>
</evidence>
<keyword evidence="4 5" id="KW-0472">Membrane</keyword>
<dbReference type="OrthoDB" id="117970at2157"/>
<dbReference type="GO" id="GO:0022857">
    <property type="term" value="F:transmembrane transporter activity"/>
    <property type="evidence" value="ECO:0007669"/>
    <property type="project" value="InterPro"/>
</dbReference>
<sequence>MGLLGRLVAPIVGGDRRVIVLGSARMVGAIGNSFLIVVLPLYIASGIVNLEGLLGGQIGVGAATVPVTEPLLIGFVLSLFGFLNSLSQPWTGRLSDRAGARRPFILAGIALLGTASGLYVFATDYWTLVVLRAAQGLGAALTIPAVVALVNEYAAGAEERGENFGVFNTFRLFGYGFGPILAGVVVEGGPYDLSGLGIETVLGRPAVIDGFDAAFLAACAGAYLSFALVYWLVHDTEESAASSDTDVSIRVFGDDRLLDPVFALGLATVAMGICVALFATLQNQINLRLDQAPIWFGIQFAAVTIANVVFQVPVGRAADRFGRRPFLLAGFVLLVPSTLLQGVVTTPVTMLAVRLLQGIAVAFAFPPSLAIAGDIASEGESGSTLSVLTMGFGLGVAIGPLTSGFLVEYGFIVPFAVGAALAVGALLAVVTQVEETLGVSA</sequence>
<feature type="transmembrane region" description="Helical" evidence="5">
    <location>
        <begin position="409"/>
        <end position="430"/>
    </location>
</feature>
<evidence type="ECO:0000313" key="7">
    <source>
        <dbReference type="EMBL" id="SEH40903.1"/>
    </source>
</evidence>
<feature type="domain" description="Major facilitator superfamily (MFS) profile" evidence="6">
    <location>
        <begin position="17"/>
        <end position="437"/>
    </location>
</feature>
<dbReference type="InterPro" id="IPR005828">
    <property type="entry name" value="MFS_sugar_transport-like"/>
</dbReference>
<organism evidence="7 8">
    <name type="scientific">Halopenitus malekzadehii</name>
    <dbReference type="NCBI Taxonomy" id="1267564"/>
    <lineage>
        <taxon>Archaea</taxon>
        <taxon>Methanobacteriati</taxon>
        <taxon>Methanobacteriota</taxon>
        <taxon>Stenosarchaea group</taxon>
        <taxon>Halobacteria</taxon>
        <taxon>Halobacteriales</taxon>
        <taxon>Haloferacaceae</taxon>
        <taxon>Halopenitus</taxon>
    </lineage>
</organism>
<keyword evidence="3 5" id="KW-1133">Transmembrane helix</keyword>
<feature type="transmembrane region" description="Helical" evidence="5">
    <location>
        <begin position="104"/>
        <end position="122"/>
    </location>
</feature>
<dbReference type="Gene3D" id="1.20.1720.10">
    <property type="entry name" value="Multidrug resistance protein D"/>
    <property type="match status" value="1"/>
</dbReference>
<dbReference type="Pfam" id="PF07690">
    <property type="entry name" value="MFS_1"/>
    <property type="match status" value="1"/>
</dbReference>
<evidence type="ECO:0000256" key="5">
    <source>
        <dbReference type="SAM" id="Phobius"/>
    </source>
</evidence>
<dbReference type="EMBL" id="FNWU01000001">
    <property type="protein sequence ID" value="SEH40903.1"/>
    <property type="molecule type" value="Genomic_DNA"/>
</dbReference>
<feature type="transmembrane region" description="Helical" evidence="5">
    <location>
        <begin position="128"/>
        <end position="151"/>
    </location>
</feature>
<reference evidence="7 8" key="1">
    <citation type="submission" date="2016-10" db="EMBL/GenBank/DDBJ databases">
        <authorList>
            <person name="de Groot N.N."/>
        </authorList>
    </citation>
    <scope>NUCLEOTIDE SEQUENCE [LARGE SCALE GENOMIC DNA]</scope>
    <source>
        <strain evidence="7 8">IBRC-M10418</strain>
    </source>
</reference>
<dbReference type="AlphaFoldDB" id="A0A1H6I382"/>
<keyword evidence="8" id="KW-1185">Reference proteome</keyword>
<name>A0A1H6I382_9EURY</name>
<evidence type="ECO:0000259" key="6">
    <source>
        <dbReference type="PROSITE" id="PS50850"/>
    </source>
</evidence>
<evidence type="ECO:0000256" key="1">
    <source>
        <dbReference type="ARBA" id="ARBA00004141"/>
    </source>
</evidence>
<dbReference type="Pfam" id="PF00083">
    <property type="entry name" value="Sugar_tr"/>
    <property type="match status" value="1"/>
</dbReference>
<dbReference type="RefSeq" id="WP_092814313.1">
    <property type="nucleotide sequence ID" value="NZ_FNWU01000001.1"/>
</dbReference>
<dbReference type="PANTHER" id="PTHR23518">
    <property type="entry name" value="C-METHYLTRANSFERASE"/>
    <property type="match status" value="1"/>
</dbReference>
<feature type="transmembrane region" description="Helical" evidence="5">
    <location>
        <begin position="326"/>
        <end position="345"/>
    </location>
</feature>
<dbReference type="InterPro" id="IPR020846">
    <property type="entry name" value="MFS_dom"/>
</dbReference>
<feature type="transmembrane region" description="Helical" evidence="5">
    <location>
        <begin position="293"/>
        <end position="314"/>
    </location>
</feature>
<dbReference type="Proteomes" id="UP000199215">
    <property type="component" value="Unassembled WGS sequence"/>
</dbReference>
<proteinExistence type="predicted"/>
<feature type="transmembrane region" description="Helical" evidence="5">
    <location>
        <begin position="213"/>
        <end position="233"/>
    </location>
</feature>
<feature type="transmembrane region" description="Helical" evidence="5">
    <location>
        <begin position="26"/>
        <end position="48"/>
    </location>
</feature>
<feature type="transmembrane region" description="Helical" evidence="5">
    <location>
        <begin position="172"/>
        <end position="193"/>
    </location>
</feature>
<dbReference type="PROSITE" id="PS50850">
    <property type="entry name" value="MFS"/>
    <property type="match status" value="1"/>
</dbReference>
<dbReference type="InterPro" id="IPR011701">
    <property type="entry name" value="MFS"/>
</dbReference>
<feature type="transmembrane region" description="Helical" evidence="5">
    <location>
        <begin position="261"/>
        <end position="281"/>
    </location>
</feature>
<evidence type="ECO:0000256" key="4">
    <source>
        <dbReference type="ARBA" id="ARBA00023136"/>
    </source>
</evidence>
<evidence type="ECO:0000256" key="3">
    <source>
        <dbReference type="ARBA" id="ARBA00022989"/>
    </source>
</evidence>
<dbReference type="Gene3D" id="1.20.1250.20">
    <property type="entry name" value="MFS general substrate transporter like domains"/>
    <property type="match status" value="1"/>
</dbReference>
<dbReference type="CDD" id="cd17325">
    <property type="entry name" value="MFS_MdtG_SLC18_like"/>
    <property type="match status" value="1"/>
</dbReference>
<comment type="subcellular location">
    <subcellularLocation>
        <location evidence="1">Membrane</location>
        <topology evidence="1">Multi-pass membrane protein</topology>
    </subcellularLocation>
</comment>
<feature type="transmembrane region" description="Helical" evidence="5">
    <location>
        <begin position="351"/>
        <end position="372"/>
    </location>
</feature>
<feature type="transmembrane region" description="Helical" evidence="5">
    <location>
        <begin position="384"/>
        <end position="403"/>
    </location>
</feature>
<accession>A0A1H6I382</accession>
<dbReference type="SUPFAM" id="SSF103473">
    <property type="entry name" value="MFS general substrate transporter"/>
    <property type="match status" value="2"/>
</dbReference>